<dbReference type="SUPFAM" id="SSF52172">
    <property type="entry name" value="CheY-like"/>
    <property type="match status" value="1"/>
</dbReference>
<evidence type="ECO:0000259" key="2">
    <source>
        <dbReference type="PROSITE" id="PS50110"/>
    </source>
</evidence>
<sequence>MRILLVSDAAEEREQLKQGLKEELNKADVWEAADMLEAAKRMKQVQPDFLFMNIDQIQDKELLGQHESQVILMGTEERQAVQAFRHRAFYFLLLPIAEHELSFVCSLMEREAKRQTNVCGKLSIEGHEGILYLQPRDIVYVSKNKENKTVSIYTRQQQYVSSCTLHDLEEKLTPYQFQRVHKSYLVNLLYIKELRPYYNGTYNLYLESYPEEPIPVSRNYVKKLRSSLEI</sequence>
<reference evidence="4" key="1">
    <citation type="submission" date="2022-07" db="EMBL/GenBank/DDBJ databases">
        <authorList>
            <person name="Li W.-J."/>
            <person name="Deng Q.-Q."/>
        </authorList>
    </citation>
    <scope>NUCLEOTIDE SEQUENCE</scope>
    <source>
        <strain evidence="4">SYSU M60031</strain>
    </source>
</reference>
<dbReference type="AlphaFoldDB" id="A0AA41X734"/>
<comment type="caution">
    <text evidence="4">The sequence shown here is derived from an EMBL/GenBank/DDBJ whole genome shotgun (WGS) entry which is preliminary data.</text>
</comment>
<dbReference type="InterPro" id="IPR001789">
    <property type="entry name" value="Sig_transdc_resp-reg_receiver"/>
</dbReference>
<evidence type="ECO:0000313" key="4">
    <source>
        <dbReference type="EMBL" id="MCP8968045.1"/>
    </source>
</evidence>
<dbReference type="SMART" id="SM00850">
    <property type="entry name" value="LytTR"/>
    <property type="match status" value="1"/>
</dbReference>
<keyword evidence="5" id="KW-1185">Reference proteome</keyword>
<feature type="domain" description="HTH LytTR-type" evidence="3">
    <location>
        <begin position="122"/>
        <end position="230"/>
    </location>
</feature>
<dbReference type="Gene3D" id="3.40.50.2300">
    <property type="match status" value="1"/>
</dbReference>
<dbReference type="PROSITE" id="PS50930">
    <property type="entry name" value="HTH_LYTTR"/>
    <property type="match status" value="1"/>
</dbReference>
<keyword evidence="4" id="KW-0238">DNA-binding</keyword>
<feature type="domain" description="Response regulatory" evidence="2">
    <location>
        <begin position="2"/>
        <end position="109"/>
    </location>
</feature>
<organism evidence="4 5">
    <name type="scientific">Ectobacillus ponti</name>
    <dbReference type="NCBI Taxonomy" id="2961894"/>
    <lineage>
        <taxon>Bacteria</taxon>
        <taxon>Bacillati</taxon>
        <taxon>Bacillota</taxon>
        <taxon>Bacilli</taxon>
        <taxon>Bacillales</taxon>
        <taxon>Bacillaceae</taxon>
        <taxon>Ectobacillus</taxon>
    </lineage>
</organism>
<name>A0AA41X734_9BACI</name>
<dbReference type="PROSITE" id="PS50110">
    <property type="entry name" value="RESPONSE_REGULATORY"/>
    <property type="match status" value="1"/>
</dbReference>
<gene>
    <name evidence="4" type="ORF">NK662_05765</name>
</gene>
<dbReference type="Gene3D" id="2.40.50.1020">
    <property type="entry name" value="LytTr DNA-binding domain"/>
    <property type="match status" value="1"/>
</dbReference>
<accession>A0AA41X734</accession>
<dbReference type="GO" id="GO:0003677">
    <property type="term" value="F:DNA binding"/>
    <property type="evidence" value="ECO:0007669"/>
    <property type="project" value="UniProtKB-KW"/>
</dbReference>
<proteinExistence type="predicted"/>
<dbReference type="RefSeq" id="WP_254757945.1">
    <property type="nucleotide sequence ID" value="NZ_JANCLT010000002.1"/>
</dbReference>
<dbReference type="EMBL" id="JANCLT010000002">
    <property type="protein sequence ID" value="MCP8968045.1"/>
    <property type="molecule type" value="Genomic_DNA"/>
</dbReference>
<dbReference type="InterPro" id="IPR046947">
    <property type="entry name" value="LytR-like"/>
</dbReference>
<dbReference type="GO" id="GO:0000156">
    <property type="term" value="F:phosphorelay response regulator activity"/>
    <property type="evidence" value="ECO:0007669"/>
    <property type="project" value="InterPro"/>
</dbReference>
<evidence type="ECO:0000259" key="3">
    <source>
        <dbReference type="PROSITE" id="PS50930"/>
    </source>
</evidence>
<dbReference type="Pfam" id="PF04397">
    <property type="entry name" value="LytTR"/>
    <property type="match status" value="1"/>
</dbReference>
<comment type="caution">
    <text evidence="1">Lacks conserved residue(s) required for the propagation of feature annotation.</text>
</comment>
<evidence type="ECO:0000256" key="1">
    <source>
        <dbReference type="PROSITE-ProRule" id="PRU00169"/>
    </source>
</evidence>
<evidence type="ECO:0000313" key="5">
    <source>
        <dbReference type="Proteomes" id="UP001156102"/>
    </source>
</evidence>
<dbReference type="InterPro" id="IPR007492">
    <property type="entry name" value="LytTR_DNA-bd_dom"/>
</dbReference>
<dbReference type="InterPro" id="IPR011006">
    <property type="entry name" value="CheY-like_superfamily"/>
</dbReference>
<dbReference type="PANTHER" id="PTHR37299:SF1">
    <property type="entry name" value="STAGE 0 SPORULATION PROTEIN A HOMOLOG"/>
    <property type="match status" value="1"/>
</dbReference>
<dbReference type="PANTHER" id="PTHR37299">
    <property type="entry name" value="TRANSCRIPTIONAL REGULATOR-RELATED"/>
    <property type="match status" value="1"/>
</dbReference>
<dbReference type="Proteomes" id="UP001156102">
    <property type="component" value="Unassembled WGS sequence"/>
</dbReference>
<protein>
    <submittedName>
        <fullName evidence="4">LytTR family DNA-binding domain-containing protein</fullName>
    </submittedName>
</protein>